<organism evidence="7 8">
    <name type="scientific">Caldilinea aerophila (strain DSM 14535 / JCM 11387 / NBRC 104270 / STL-6-O1)</name>
    <dbReference type="NCBI Taxonomy" id="926550"/>
    <lineage>
        <taxon>Bacteria</taxon>
        <taxon>Bacillati</taxon>
        <taxon>Chloroflexota</taxon>
        <taxon>Caldilineae</taxon>
        <taxon>Caldilineales</taxon>
        <taxon>Caldilineaceae</taxon>
        <taxon>Caldilinea</taxon>
    </lineage>
</organism>
<evidence type="ECO:0000256" key="2">
    <source>
        <dbReference type="ARBA" id="ARBA00022748"/>
    </source>
</evidence>
<dbReference type="GO" id="GO:0030313">
    <property type="term" value="C:cell envelope"/>
    <property type="evidence" value="ECO:0007669"/>
    <property type="project" value="UniProtKB-SubCell"/>
</dbReference>
<feature type="domain" description="Thioredoxin" evidence="6">
    <location>
        <begin position="205"/>
        <end position="344"/>
    </location>
</feature>
<dbReference type="GO" id="GO:0016491">
    <property type="term" value="F:oxidoreductase activity"/>
    <property type="evidence" value="ECO:0007669"/>
    <property type="project" value="InterPro"/>
</dbReference>
<dbReference type="InterPro" id="IPR013766">
    <property type="entry name" value="Thioredoxin_domain"/>
</dbReference>
<keyword evidence="4" id="KW-1015">Disulfide bond</keyword>
<dbReference type="InterPro" id="IPR027304">
    <property type="entry name" value="Trigger_fact/SurA_dom_sf"/>
</dbReference>
<dbReference type="InterPro" id="IPR017937">
    <property type="entry name" value="Thioredoxin_CS"/>
</dbReference>
<keyword evidence="3" id="KW-0812">Transmembrane</keyword>
<dbReference type="CDD" id="cd02966">
    <property type="entry name" value="TlpA_like_family"/>
    <property type="match status" value="1"/>
</dbReference>
<accession>I0HYN2</accession>
<dbReference type="InterPro" id="IPR036249">
    <property type="entry name" value="Thioredoxin-like_sf"/>
</dbReference>
<proteinExistence type="predicted"/>
<keyword evidence="5" id="KW-0676">Redox-active center</keyword>
<dbReference type="GO" id="GO:0017004">
    <property type="term" value="P:cytochrome complex assembly"/>
    <property type="evidence" value="ECO:0007669"/>
    <property type="project" value="UniProtKB-KW"/>
</dbReference>
<comment type="subcellular location">
    <subcellularLocation>
        <location evidence="1">Cell envelope</location>
    </subcellularLocation>
</comment>
<keyword evidence="8" id="KW-1185">Reference proteome</keyword>
<evidence type="ECO:0000313" key="7">
    <source>
        <dbReference type="EMBL" id="BAL98119.1"/>
    </source>
</evidence>
<evidence type="ECO:0000256" key="5">
    <source>
        <dbReference type="ARBA" id="ARBA00023284"/>
    </source>
</evidence>
<keyword evidence="2" id="KW-0201">Cytochrome c-type biogenesis</keyword>
<dbReference type="GO" id="GO:0016209">
    <property type="term" value="F:antioxidant activity"/>
    <property type="evidence" value="ECO:0007669"/>
    <property type="project" value="InterPro"/>
</dbReference>
<dbReference type="InterPro" id="IPR000866">
    <property type="entry name" value="AhpC/TSA"/>
</dbReference>
<evidence type="ECO:0000313" key="8">
    <source>
        <dbReference type="Proteomes" id="UP000007880"/>
    </source>
</evidence>
<evidence type="ECO:0000256" key="4">
    <source>
        <dbReference type="ARBA" id="ARBA00023157"/>
    </source>
</evidence>
<dbReference type="STRING" id="926550.CLDAP_00800"/>
<evidence type="ECO:0000256" key="3">
    <source>
        <dbReference type="ARBA" id="ARBA00022968"/>
    </source>
</evidence>
<reference evidence="7 8" key="1">
    <citation type="submission" date="2012-02" db="EMBL/GenBank/DDBJ databases">
        <title>Complete genome sequence of Caldilinea aerophila DSM 14535 (= NBRC 102666).</title>
        <authorList>
            <person name="Oguchi A."/>
            <person name="Hosoyama A."/>
            <person name="Sekine M."/>
            <person name="Fukai R."/>
            <person name="Kato Y."/>
            <person name="Nakamura S."/>
            <person name="Hanada S."/>
            <person name="Yamazaki S."/>
            <person name="Fujita N."/>
        </authorList>
    </citation>
    <scope>NUCLEOTIDE SEQUENCE [LARGE SCALE GENOMIC DNA]</scope>
    <source>
        <strain evidence="8">DSM 14535 / JCM 11387 / NBRC 104270 / STL-6-O1</strain>
    </source>
</reference>
<dbReference type="PROSITE" id="PS00194">
    <property type="entry name" value="THIOREDOXIN_1"/>
    <property type="match status" value="1"/>
</dbReference>
<dbReference type="PROSITE" id="PS51352">
    <property type="entry name" value="THIOREDOXIN_2"/>
    <property type="match status" value="1"/>
</dbReference>
<sequence length="346" mass="37514">MSSAGHTDIERDVEDVAQASAADQDIVAIVGGDVIALRDFQAASAIDAVMARVAGVEATPAQALVEQLIDTATVLRWGKVAVDLTQASVALEQFLQMHQLRRAELEAALLAQGVVWERFERYFARLVAADAYLRSQQAATGTASAALLRSWRQQTPISFGPAARAVLSAAAIPAPQPESGVRAETLPLAPVVEDPPGAPSEARGVEIGQLAPDFRLPMTPDFTWKTLQDFSGRPTVLSFWTTWCPYCLRQTPVMVDAHRRWESLGVQFVGINVRENSDPVDTYVTQHGITYPILLDVDGAVAAEYAIQGFPTTYFLDANLRIVARQVGALTSEQLDAYLRALRSAE</sequence>
<dbReference type="InterPro" id="IPR050553">
    <property type="entry name" value="Thioredoxin_ResA/DsbE_sf"/>
</dbReference>
<dbReference type="EMBL" id="AP012337">
    <property type="protein sequence ID" value="BAL98119.1"/>
    <property type="molecule type" value="Genomic_DNA"/>
</dbReference>
<evidence type="ECO:0000259" key="6">
    <source>
        <dbReference type="PROSITE" id="PS51352"/>
    </source>
</evidence>
<keyword evidence="3" id="KW-0735">Signal-anchor</keyword>
<dbReference type="eggNOG" id="COG0526">
    <property type="taxonomic scope" value="Bacteria"/>
</dbReference>
<dbReference type="KEGG" id="cap:CLDAP_00800"/>
<dbReference type="AlphaFoldDB" id="I0HYN2"/>
<dbReference type="Proteomes" id="UP000007880">
    <property type="component" value="Chromosome"/>
</dbReference>
<gene>
    <name evidence="7" type="ordered locus">CLDAP_00800</name>
</gene>
<dbReference type="SUPFAM" id="SSF52833">
    <property type="entry name" value="Thioredoxin-like"/>
    <property type="match status" value="1"/>
</dbReference>
<name>I0HYN2_CALAS</name>
<dbReference type="Pfam" id="PF00578">
    <property type="entry name" value="AhpC-TSA"/>
    <property type="match status" value="1"/>
</dbReference>
<dbReference type="SUPFAM" id="SSF109998">
    <property type="entry name" value="Triger factor/SurA peptide-binding domain-like"/>
    <property type="match status" value="1"/>
</dbReference>
<evidence type="ECO:0000256" key="1">
    <source>
        <dbReference type="ARBA" id="ARBA00004196"/>
    </source>
</evidence>
<protein>
    <submittedName>
        <fullName evidence="7">Putative thiol-disulfide oxidoreductase</fullName>
    </submittedName>
</protein>
<dbReference type="PANTHER" id="PTHR42852">
    <property type="entry name" value="THIOL:DISULFIDE INTERCHANGE PROTEIN DSBE"/>
    <property type="match status" value="1"/>
</dbReference>
<dbReference type="HOGENOM" id="CLU_800968_0_0_0"/>
<dbReference type="Gene3D" id="1.10.4030.10">
    <property type="entry name" value="Porin chaperone SurA, peptide-binding domain"/>
    <property type="match status" value="1"/>
</dbReference>
<dbReference type="Gene3D" id="3.40.30.10">
    <property type="entry name" value="Glutaredoxin"/>
    <property type="match status" value="1"/>
</dbReference>
<dbReference type="PANTHER" id="PTHR42852:SF6">
    <property type="entry name" value="THIOL:DISULFIDE INTERCHANGE PROTEIN DSBE"/>
    <property type="match status" value="1"/>
</dbReference>